<dbReference type="PANTHER" id="PTHR34301">
    <property type="entry name" value="DNA-BINDING PROTEIN-RELATED"/>
    <property type="match status" value="1"/>
</dbReference>
<dbReference type="PANTHER" id="PTHR34301:SF8">
    <property type="entry name" value="ATPASE DOMAIN-CONTAINING PROTEIN"/>
    <property type="match status" value="1"/>
</dbReference>
<dbReference type="InterPro" id="IPR049945">
    <property type="entry name" value="AAA_22"/>
</dbReference>
<dbReference type="Proteomes" id="UP001060012">
    <property type="component" value="Chromosome"/>
</dbReference>
<evidence type="ECO:0000313" key="2">
    <source>
        <dbReference type="EMBL" id="UTJ07819.1"/>
    </source>
</evidence>
<dbReference type="RefSeq" id="WP_254577993.1">
    <property type="nucleotide sequence ID" value="NZ_CP100595.1"/>
</dbReference>
<dbReference type="EMBL" id="CP100595">
    <property type="protein sequence ID" value="UTJ07819.1"/>
    <property type="molecule type" value="Genomic_DNA"/>
</dbReference>
<reference evidence="2" key="1">
    <citation type="submission" date="2022-07" db="EMBL/GenBank/DDBJ databases">
        <title>Arcobacter roscoffensis sp. nov., a marine bacterium isolated from coastal seawater collected from Roscoff, France.</title>
        <authorList>
            <person name="Pascual J."/>
            <person name="Lepeaux C."/>
            <person name="Methner A."/>
            <person name="Overmann J."/>
        </authorList>
    </citation>
    <scope>NUCLEOTIDE SEQUENCE</scope>
    <source>
        <strain evidence="2">ARW1-2F2</strain>
    </source>
</reference>
<evidence type="ECO:0000313" key="3">
    <source>
        <dbReference type="Proteomes" id="UP001060012"/>
    </source>
</evidence>
<keyword evidence="3" id="KW-1185">Reference proteome</keyword>
<sequence>MKNCVGQAVRGNDFWDRNSEISIIWNKIDSGSHILLAAPRRVGKTSIMFNLLDNPKDDYIVMYIDTESADNENEFWQKLFNALQEEDFVNKLKSYSNTLFEKIKNIRIDKISTSGVTFGDGETLDYSEAFEKMIKDLDTNKKLIIMIDEFAQTVENIIKYEDTISAIKFIKRHRELRQNQKISSKVSFIYAGSIGLESVVSKLNGMKHINDLNSIKVNPLSFIESKQFISVLVSNLELKLDDTVINEFLKRVEWYIPFYIQLIIQEIKTITIEDNVNEVTVEILDKAINNALNHRNHFEHWRSKLKEALGINEFKFTKEMLNHISENNIMESLDIINIGVKYDLDDDEVKEIIHSLIHDGYINNNDNPKEYRFNSPILKMWWYKNVAN</sequence>
<proteinExistence type="predicted"/>
<feature type="domain" description="ORC1/DEAH AAA+ ATPase" evidence="1">
    <location>
        <begin position="31"/>
        <end position="198"/>
    </location>
</feature>
<protein>
    <submittedName>
        <fullName evidence="2">AAA family ATPase</fullName>
    </submittedName>
</protein>
<dbReference type="InterPro" id="IPR027417">
    <property type="entry name" value="P-loop_NTPase"/>
</dbReference>
<organism evidence="2 3">
    <name type="scientific">Arcobacter roscoffensis</name>
    <dbReference type="NCBI Taxonomy" id="2961520"/>
    <lineage>
        <taxon>Bacteria</taxon>
        <taxon>Pseudomonadati</taxon>
        <taxon>Campylobacterota</taxon>
        <taxon>Epsilonproteobacteria</taxon>
        <taxon>Campylobacterales</taxon>
        <taxon>Arcobacteraceae</taxon>
        <taxon>Arcobacter</taxon>
    </lineage>
</organism>
<name>A0ABY5E6P1_9BACT</name>
<accession>A0ABY5E6P1</accession>
<dbReference type="Gene3D" id="3.40.50.300">
    <property type="entry name" value="P-loop containing nucleotide triphosphate hydrolases"/>
    <property type="match status" value="1"/>
</dbReference>
<evidence type="ECO:0000259" key="1">
    <source>
        <dbReference type="Pfam" id="PF13401"/>
    </source>
</evidence>
<dbReference type="Pfam" id="PF13401">
    <property type="entry name" value="AAA_22"/>
    <property type="match status" value="1"/>
</dbReference>
<dbReference type="SUPFAM" id="SSF52540">
    <property type="entry name" value="P-loop containing nucleoside triphosphate hydrolases"/>
    <property type="match status" value="1"/>
</dbReference>
<gene>
    <name evidence="2" type="ORF">NJU99_06905</name>
</gene>